<dbReference type="AlphaFoldDB" id="A0A9N9I970"/>
<proteinExistence type="predicted"/>
<organism evidence="2 3">
    <name type="scientific">Acaulospora morrowiae</name>
    <dbReference type="NCBI Taxonomy" id="94023"/>
    <lineage>
        <taxon>Eukaryota</taxon>
        <taxon>Fungi</taxon>
        <taxon>Fungi incertae sedis</taxon>
        <taxon>Mucoromycota</taxon>
        <taxon>Glomeromycotina</taxon>
        <taxon>Glomeromycetes</taxon>
        <taxon>Diversisporales</taxon>
        <taxon>Acaulosporaceae</taxon>
        <taxon>Acaulospora</taxon>
    </lineage>
</organism>
<accession>A0A9N9I970</accession>
<reference evidence="2" key="1">
    <citation type="submission" date="2021-06" db="EMBL/GenBank/DDBJ databases">
        <authorList>
            <person name="Kallberg Y."/>
            <person name="Tangrot J."/>
            <person name="Rosling A."/>
        </authorList>
    </citation>
    <scope>NUCLEOTIDE SEQUENCE</scope>
    <source>
        <strain evidence="2">CL551</strain>
    </source>
</reference>
<keyword evidence="1" id="KW-0175">Coiled coil</keyword>
<sequence>GIPSKTQEETRITRQLTDKWMGPVKIICVKPQITIDCQSVTFEQFMEKHWNNENKKIKTIETEKEQQQELRTQKLNNQNIKKEEEILNQEMGINEIINNVSGWPIERLKILLELVEQKEE</sequence>
<keyword evidence="3" id="KW-1185">Reference proteome</keyword>
<dbReference type="EMBL" id="CAJVPV010024235">
    <property type="protein sequence ID" value="CAG8725925.1"/>
    <property type="molecule type" value="Genomic_DNA"/>
</dbReference>
<evidence type="ECO:0000256" key="1">
    <source>
        <dbReference type="SAM" id="Coils"/>
    </source>
</evidence>
<feature type="coiled-coil region" evidence="1">
    <location>
        <begin position="63"/>
        <end position="90"/>
    </location>
</feature>
<evidence type="ECO:0000313" key="2">
    <source>
        <dbReference type="EMBL" id="CAG8725925.1"/>
    </source>
</evidence>
<feature type="non-terminal residue" evidence="2">
    <location>
        <position position="1"/>
    </location>
</feature>
<protein>
    <submittedName>
        <fullName evidence="2">14035_t:CDS:1</fullName>
    </submittedName>
</protein>
<evidence type="ECO:0000313" key="3">
    <source>
        <dbReference type="Proteomes" id="UP000789342"/>
    </source>
</evidence>
<name>A0A9N9I970_9GLOM</name>
<comment type="caution">
    <text evidence="2">The sequence shown here is derived from an EMBL/GenBank/DDBJ whole genome shotgun (WGS) entry which is preliminary data.</text>
</comment>
<gene>
    <name evidence="2" type="ORF">AMORRO_LOCUS13659</name>
</gene>
<dbReference type="Proteomes" id="UP000789342">
    <property type="component" value="Unassembled WGS sequence"/>
</dbReference>